<dbReference type="EMBL" id="PKPP01004750">
    <property type="protein sequence ID" value="PWA62924.1"/>
    <property type="molecule type" value="Genomic_DNA"/>
</dbReference>
<protein>
    <submittedName>
        <fullName evidence="1">Uncharacterized protein</fullName>
    </submittedName>
</protein>
<accession>A0A2U1MNX3</accession>
<name>A0A2U1MNX3_ARTAN</name>
<dbReference type="AlphaFoldDB" id="A0A2U1MNX3"/>
<gene>
    <name evidence="1" type="ORF">CTI12_AA358850</name>
</gene>
<proteinExistence type="predicted"/>
<organism evidence="1 2">
    <name type="scientific">Artemisia annua</name>
    <name type="common">Sweet wormwood</name>
    <dbReference type="NCBI Taxonomy" id="35608"/>
    <lineage>
        <taxon>Eukaryota</taxon>
        <taxon>Viridiplantae</taxon>
        <taxon>Streptophyta</taxon>
        <taxon>Embryophyta</taxon>
        <taxon>Tracheophyta</taxon>
        <taxon>Spermatophyta</taxon>
        <taxon>Magnoliopsida</taxon>
        <taxon>eudicotyledons</taxon>
        <taxon>Gunneridae</taxon>
        <taxon>Pentapetalae</taxon>
        <taxon>asterids</taxon>
        <taxon>campanulids</taxon>
        <taxon>Asterales</taxon>
        <taxon>Asteraceae</taxon>
        <taxon>Asteroideae</taxon>
        <taxon>Anthemideae</taxon>
        <taxon>Artemisiinae</taxon>
        <taxon>Artemisia</taxon>
    </lineage>
</organism>
<keyword evidence="2" id="KW-1185">Reference proteome</keyword>
<evidence type="ECO:0000313" key="2">
    <source>
        <dbReference type="Proteomes" id="UP000245207"/>
    </source>
</evidence>
<comment type="caution">
    <text evidence="1">The sequence shown here is derived from an EMBL/GenBank/DDBJ whole genome shotgun (WGS) entry which is preliminary data.</text>
</comment>
<reference evidence="1 2" key="1">
    <citation type="journal article" date="2018" name="Mol. Plant">
        <title>The genome of Artemisia annua provides insight into the evolution of Asteraceae family and artemisinin biosynthesis.</title>
        <authorList>
            <person name="Shen Q."/>
            <person name="Zhang L."/>
            <person name="Liao Z."/>
            <person name="Wang S."/>
            <person name="Yan T."/>
            <person name="Shi P."/>
            <person name="Liu M."/>
            <person name="Fu X."/>
            <person name="Pan Q."/>
            <person name="Wang Y."/>
            <person name="Lv Z."/>
            <person name="Lu X."/>
            <person name="Zhang F."/>
            <person name="Jiang W."/>
            <person name="Ma Y."/>
            <person name="Chen M."/>
            <person name="Hao X."/>
            <person name="Li L."/>
            <person name="Tang Y."/>
            <person name="Lv G."/>
            <person name="Zhou Y."/>
            <person name="Sun X."/>
            <person name="Brodelius P.E."/>
            <person name="Rose J.K.C."/>
            <person name="Tang K."/>
        </authorList>
    </citation>
    <scope>NUCLEOTIDE SEQUENCE [LARGE SCALE GENOMIC DNA]</scope>
    <source>
        <strain evidence="2">cv. Huhao1</strain>
        <tissue evidence="1">Leaf</tissue>
    </source>
</reference>
<dbReference type="OrthoDB" id="1932527at2759"/>
<evidence type="ECO:0000313" key="1">
    <source>
        <dbReference type="EMBL" id="PWA62924.1"/>
    </source>
</evidence>
<dbReference type="Proteomes" id="UP000245207">
    <property type="component" value="Unassembled WGS sequence"/>
</dbReference>
<sequence>MSAHLKVKTTSERPNSCIISLKSPCDFRGTKESYFKESIERGSLVHISCFNGGHFSPICLHWSLMLKVDFEKAFDTLNWSFLDSTMSQMGFSHKWRKWIHSCLDSAFASILINGSPTSE</sequence>